<dbReference type="Pfam" id="PF00534">
    <property type="entry name" value="Glycos_transf_1"/>
    <property type="match status" value="1"/>
</dbReference>
<dbReference type="InterPro" id="IPR050194">
    <property type="entry name" value="Glycosyltransferase_grp1"/>
</dbReference>
<feature type="domain" description="Glycosyltransferase subfamily 4-like N-terminal" evidence="2">
    <location>
        <begin position="23"/>
        <end position="200"/>
    </location>
</feature>
<feature type="domain" description="Glycosyl transferase family 1" evidence="1">
    <location>
        <begin position="221"/>
        <end position="383"/>
    </location>
</feature>
<dbReference type="InterPro" id="IPR028098">
    <property type="entry name" value="Glyco_trans_4-like_N"/>
</dbReference>
<dbReference type="EMBL" id="CP002629">
    <property type="protein sequence ID" value="AEB09495.1"/>
    <property type="molecule type" value="Genomic_DNA"/>
</dbReference>
<dbReference type="PANTHER" id="PTHR45947:SF3">
    <property type="entry name" value="SULFOQUINOVOSYL TRANSFERASE SQD2"/>
    <property type="match status" value="1"/>
</dbReference>
<dbReference type="AlphaFoldDB" id="F2NJI3"/>
<organism evidence="3 4">
    <name type="scientific">Desulfobacca acetoxidans (strain ATCC 700848 / DSM 11109 / ASRB2)</name>
    <dbReference type="NCBI Taxonomy" id="880072"/>
    <lineage>
        <taxon>Bacteria</taxon>
        <taxon>Pseudomonadati</taxon>
        <taxon>Thermodesulfobacteriota</taxon>
        <taxon>Desulfobaccia</taxon>
        <taxon>Desulfobaccales</taxon>
        <taxon>Desulfobaccaceae</taxon>
        <taxon>Desulfobacca</taxon>
    </lineage>
</organism>
<reference evidence="3 4" key="1">
    <citation type="journal article" date="2011" name="Stand. Genomic Sci.">
        <title>Complete genome sequence of the acetate-degrading sulfate reducer Desulfobacca acetoxidans type strain (ASRB2).</title>
        <authorList>
            <person name="Goker M."/>
            <person name="Teshima H."/>
            <person name="Lapidus A."/>
            <person name="Nolan M."/>
            <person name="Lucas S."/>
            <person name="Hammon N."/>
            <person name="Deshpande S."/>
            <person name="Cheng J.F."/>
            <person name="Tapia R."/>
            <person name="Han C."/>
            <person name="Goodwin L."/>
            <person name="Pitluck S."/>
            <person name="Huntemann M."/>
            <person name="Liolios K."/>
            <person name="Ivanova N."/>
            <person name="Pagani I."/>
            <person name="Mavromatis K."/>
            <person name="Ovchinikova G."/>
            <person name="Pati A."/>
            <person name="Chen A."/>
            <person name="Palaniappan K."/>
            <person name="Land M."/>
            <person name="Hauser L."/>
            <person name="Brambilla E.M."/>
            <person name="Rohde M."/>
            <person name="Spring S."/>
            <person name="Detter J.C."/>
            <person name="Woyke T."/>
            <person name="Bristow J."/>
            <person name="Eisen J.A."/>
            <person name="Markowitz V."/>
            <person name="Hugenholtz P."/>
            <person name="Kyrpides N.C."/>
            <person name="Klenk H.P."/>
        </authorList>
    </citation>
    <scope>NUCLEOTIDE SEQUENCE [LARGE SCALE GENOMIC DNA]</scope>
    <source>
        <strain evidence="4">ATCC 700848 / DSM 11109 / ASRB2</strain>
    </source>
</reference>
<dbReference type="KEGG" id="dao:Desac_1647"/>
<protein>
    <submittedName>
        <fullName evidence="3">Glycosyl transferase group 1</fullName>
    </submittedName>
</protein>
<dbReference type="InterPro" id="IPR001296">
    <property type="entry name" value="Glyco_trans_1"/>
</dbReference>
<proteinExistence type="predicted"/>
<dbReference type="PANTHER" id="PTHR45947">
    <property type="entry name" value="SULFOQUINOVOSYL TRANSFERASE SQD2"/>
    <property type="match status" value="1"/>
</dbReference>
<dbReference type="OrthoDB" id="7366221at2"/>
<name>F2NJI3_DESAR</name>
<dbReference type="eggNOG" id="COG0438">
    <property type="taxonomic scope" value="Bacteria"/>
</dbReference>
<reference evidence="4" key="2">
    <citation type="submission" date="2011-03" db="EMBL/GenBank/DDBJ databases">
        <title>The complete genome of Desulfobacca acetoxidans DSM 11109.</title>
        <authorList>
            <consortium name="US DOE Joint Genome Institute (JGI-PGF)"/>
            <person name="Lucas S."/>
            <person name="Copeland A."/>
            <person name="Lapidus A."/>
            <person name="Bruce D."/>
            <person name="Goodwin L."/>
            <person name="Pitluck S."/>
            <person name="Peters L."/>
            <person name="Kyrpides N."/>
            <person name="Mavromatis K."/>
            <person name="Ivanova N."/>
            <person name="Ovchinnikova G."/>
            <person name="Teshima H."/>
            <person name="Detter J.C."/>
            <person name="Han C."/>
            <person name="Land M."/>
            <person name="Hauser L."/>
            <person name="Markowitz V."/>
            <person name="Cheng J.-F."/>
            <person name="Hugenholtz P."/>
            <person name="Woyke T."/>
            <person name="Wu D."/>
            <person name="Spring S."/>
            <person name="Schueler E."/>
            <person name="Brambilla E."/>
            <person name="Klenk H.-P."/>
            <person name="Eisen J.A."/>
        </authorList>
    </citation>
    <scope>NUCLEOTIDE SEQUENCE [LARGE SCALE GENOMIC DNA]</scope>
    <source>
        <strain evidence="4">ATCC 700848 / DSM 11109 / ASRB2</strain>
    </source>
</reference>
<evidence type="ECO:0000313" key="3">
    <source>
        <dbReference type="EMBL" id="AEB09495.1"/>
    </source>
</evidence>
<evidence type="ECO:0000313" key="4">
    <source>
        <dbReference type="Proteomes" id="UP000000483"/>
    </source>
</evidence>
<dbReference type="HOGENOM" id="CLU_009583_11_5_7"/>
<dbReference type="CDD" id="cd03794">
    <property type="entry name" value="GT4_WbuB-like"/>
    <property type="match status" value="1"/>
</dbReference>
<keyword evidence="3" id="KW-0808">Transferase</keyword>
<dbReference type="GO" id="GO:0016758">
    <property type="term" value="F:hexosyltransferase activity"/>
    <property type="evidence" value="ECO:0007669"/>
    <property type="project" value="TreeGrafter"/>
</dbReference>
<accession>F2NJI3</accession>
<dbReference type="Pfam" id="PF13579">
    <property type="entry name" value="Glyco_trans_4_4"/>
    <property type="match status" value="1"/>
</dbReference>
<dbReference type="STRING" id="880072.Desac_1647"/>
<dbReference type="Proteomes" id="UP000000483">
    <property type="component" value="Chromosome"/>
</dbReference>
<gene>
    <name evidence="3" type="ordered locus">Desac_1647</name>
</gene>
<dbReference type="Gene3D" id="3.40.50.2000">
    <property type="entry name" value="Glycogen Phosphorylase B"/>
    <property type="match status" value="2"/>
</dbReference>
<dbReference type="RefSeq" id="WP_013706605.1">
    <property type="nucleotide sequence ID" value="NC_015388.1"/>
</dbReference>
<evidence type="ECO:0000259" key="2">
    <source>
        <dbReference type="Pfam" id="PF13579"/>
    </source>
</evidence>
<dbReference type="SUPFAM" id="SSF53756">
    <property type="entry name" value="UDP-Glycosyltransferase/glycogen phosphorylase"/>
    <property type="match status" value="1"/>
</dbReference>
<keyword evidence="4" id="KW-1185">Reference proteome</keyword>
<sequence>MKILALTKYFPPEIGTASHLFFELCETLVQRGHQVTAITSIPWYNLETVDPKYNGNLIYRETMNGIRVLRLANPPLPDGVLKYQLGHVMVPPVFCLGGILEDKHDVVINYSPPLLMGLTAYTIAKIWHVPFVFNAQDLYPQCLIDLGQLRNNALIWLFEKIEAFIYKQSTFITVHSEGNREFLEIKKEVPAAKVQVVSNWVDTDMIQPEEKDNDFSHRHALGGKFIVSFAGTMGISQGIVSIVEACAHLQDYPDILLLMVGGGVDRDLAAKNAEDLHLKNIKFLPMQPRNIFPQILASSAICLVPLKKNIKTPVIPSKILSIMAAGRPVLASMPLQGDAPKLINEARCGICVEPENPKALAEAILRLYHDRELGEFYGRNGRKYAVEHFSRQACVAKYEALFQEAINQHRTF</sequence>
<evidence type="ECO:0000259" key="1">
    <source>
        <dbReference type="Pfam" id="PF00534"/>
    </source>
</evidence>